<dbReference type="PANTHER" id="PTHR12001">
    <property type="entry name" value="GERANYLGERANYL PYROPHOSPHATE SYNTHASE"/>
    <property type="match status" value="1"/>
</dbReference>
<dbReference type="InterPro" id="IPR000092">
    <property type="entry name" value="Polyprenyl_synt"/>
</dbReference>
<evidence type="ECO:0000256" key="2">
    <source>
        <dbReference type="ARBA" id="ARBA00006706"/>
    </source>
</evidence>
<dbReference type="GO" id="GO:0046872">
    <property type="term" value="F:metal ion binding"/>
    <property type="evidence" value="ECO:0007669"/>
    <property type="project" value="UniProtKB-KW"/>
</dbReference>
<proteinExistence type="inferred from homology"/>
<keyword evidence="10" id="KW-1185">Reference proteome</keyword>
<gene>
    <name evidence="7" type="ORF">CLV49_2007</name>
    <name evidence="8" type="ORF">ELQ93_09175</name>
</gene>
<dbReference type="EMBL" id="PYAU01000001">
    <property type="protein sequence ID" value="PSL38385.1"/>
    <property type="molecule type" value="Genomic_DNA"/>
</dbReference>
<organism evidence="7 9">
    <name type="scientific">Labedella gwakjiensis</name>
    <dbReference type="NCBI Taxonomy" id="390269"/>
    <lineage>
        <taxon>Bacteria</taxon>
        <taxon>Bacillati</taxon>
        <taxon>Actinomycetota</taxon>
        <taxon>Actinomycetes</taxon>
        <taxon>Micrococcales</taxon>
        <taxon>Microbacteriaceae</taxon>
        <taxon>Labedella</taxon>
    </lineage>
</organism>
<reference evidence="7 9" key="1">
    <citation type="submission" date="2018-03" db="EMBL/GenBank/DDBJ databases">
        <title>Genomic Encyclopedia of Archaeal and Bacterial Type Strains, Phase II (KMG-II): from individual species to whole genera.</title>
        <authorList>
            <person name="Goeker M."/>
        </authorList>
    </citation>
    <scope>NUCLEOTIDE SEQUENCE [LARGE SCALE GENOMIC DNA]</scope>
    <source>
        <strain evidence="7 9">DSM 21548</strain>
    </source>
</reference>
<dbReference type="SFLD" id="SFLDS00005">
    <property type="entry name" value="Isoprenoid_Synthase_Type_I"/>
    <property type="match status" value="1"/>
</dbReference>
<dbReference type="PROSITE" id="PS00723">
    <property type="entry name" value="POLYPRENYL_SYNTHASE_1"/>
    <property type="match status" value="1"/>
</dbReference>
<accession>A0A2P8GWQ5</accession>
<dbReference type="CDD" id="cd00685">
    <property type="entry name" value="Trans_IPPS_HT"/>
    <property type="match status" value="1"/>
</dbReference>
<dbReference type="GO" id="GO:0008299">
    <property type="term" value="P:isoprenoid biosynthetic process"/>
    <property type="evidence" value="ECO:0007669"/>
    <property type="project" value="InterPro"/>
</dbReference>
<reference evidence="8 10" key="2">
    <citation type="submission" date="2018-12" db="EMBL/GenBank/DDBJ databases">
        <authorList>
            <person name="hu s."/>
            <person name="Xu Y."/>
            <person name="Xu B."/>
            <person name="Li F."/>
        </authorList>
    </citation>
    <scope>NUCLEOTIDE SEQUENCE [LARGE SCALE GENOMIC DNA]</scope>
    <source>
        <strain evidence="8 10">KSW2-17</strain>
    </source>
</reference>
<keyword evidence="5" id="KW-0460">Magnesium</keyword>
<dbReference type="Proteomes" id="UP000241203">
    <property type="component" value="Unassembled WGS sequence"/>
</dbReference>
<dbReference type="SUPFAM" id="SSF48576">
    <property type="entry name" value="Terpenoid synthases"/>
    <property type="match status" value="1"/>
</dbReference>
<evidence type="ECO:0000256" key="1">
    <source>
        <dbReference type="ARBA" id="ARBA00001946"/>
    </source>
</evidence>
<dbReference type="Proteomes" id="UP000268291">
    <property type="component" value="Unassembled WGS sequence"/>
</dbReference>
<evidence type="ECO:0000313" key="8">
    <source>
        <dbReference type="EMBL" id="RUQ87087.1"/>
    </source>
</evidence>
<dbReference type="EMBL" id="RZGY01000001">
    <property type="protein sequence ID" value="RUQ87087.1"/>
    <property type="molecule type" value="Genomic_DNA"/>
</dbReference>
<comment type="cofactor">
    <cofactor evidence="1">
        <name>Mg(2+)</name>
        <dbReference type="ChEBI" id="CHEBI:18420"/>
    </cofactor>
</comment>
<dbReference type="Gene3D" id="1.10.600.10">
    <property type="entry name" value="Farnesyl Diphosphate Synthase"/>
    <property type="match status" value="1"/>
</dbReference>
<comment type="caution">
    <text evidence="7">The sequence shown here is derived from an EMBL/GenBank/DDBJ whole genome shotgun (WGS) entry which is preliminary data.</text>
</comment>
<protein>
    <submittedName>
        <fullName evidence="7">Geranylgeranyl diphosphate synthase type II</fullName>
    </submittedName>
    <submittedName>
        <fullName evidence="8">Polyprenyl synthetase family protein</fullName>
    </submittedName>
</protein>
<dbReference type="AlphaFoldDB" id="A0A2P8GWQ5"/>
<evidence type="ECO:0000256" key="3">
    <source>
        <dbReference type="ARBA" id="ARBA00022679"/>
    </source>
</evidence>
<evidence type="ECO:0000313" key="9">
    <source>
        <dbReference type="Proteomes" id="UP000241203"/>
    </source>
</evidence>
<keyword evidence="4" id="KW-0479">Metal-binding</keyword>
<evidence type="ECO:0000313" key="7">
    <source>
        <dbReference type="EMBL" id="PSL38385.1"/>
    </source>
</evidence>
<evidence type="ECO:0000313" key="10">
    <source>
        <dbReference type="Proteomes" id="UP000268291"/>
    </source>
</evidence>
<dbReference type="PROSITE" id="PS00444">
    <property type="entry name" value="POLYPRENYL_SYNTHASE_2"/>
    <property type="match status" value="1"/>
</dbReference>
<comment type="similarity">
    <text evidence="2 6">Belongs to the FPP/GGPP synthase family.</text>
</comment>
<dbReference type="OrthoDB" id="4497239at2"/>
<name>A0A2P8GWQ5_9MICO</name>
<evidence type="ECO:0000256" key="5">
    <source>
        <dbReference type="ARBA" id="ARBA00022842"/>
    </source>
</evidence>
<dbReference type="RefSeq" id="WP_106563412.1">
    <property type="nucleotide sequence ID" value="NZ_PYAU01000001.1"/>
</dbReference>
<dbReference type="InterPro" id="IPR033749">
    <property type="entry name" value="Polyprenyl_synt_CS"/>
</dbReference>
<dbReference type="GO" id="GO:0004659">
    <property type="term" value="F:prenyltransferase activity"/>
    <property type="evidence" value="ECO:0007669"/>
    <property type="project" value="InterPro"/>
</dbReference>
<dbReference type="PANTHER" id="PTHR12001:SF85">
    <property type="entry name" value="SHORT CHAIN ISOPRENYL DIPHOSPHATE SYNTHASE"/>
    <property type="match status" value="1"/>
</dbReference>
<dbReference type="Pfam" id="PF00348">
    <property type="entry name" value="polyprenyl_synt"/>
    <property type="match status" value="1"/>
</dbReference>
<sequence>MDPHDLVVVTGRRLQRVEDVLDGWFDVASARGERFGSHHAHLIENLRRNTSGGKRFRPRMVLTAFETLGGGDLEIAARVAAAFELLHTALIVHDDVIDRDFVRRGQPNVSGSYRDRATTAGISLPLAEHRGMSVAVIAGDLALAGAYRLVDGCGADELTRGRLIELLDDAVSAAAAGEFADVDFSMHNTMPTVDEVIEMERLKTAWYSFEAPLQAGAVVAGAGLATIDALGRFGRNIGIAYQIVDDVLGVFGEEDVTGKSAVGDLREGKRTVLIAHAATRPEWDAVRHLFGSADLDQEDAACIREVLVASGARTYAERLASDFANRAWEALAEDSVPASTRAELAPVVRSVLERTR</sequence>
<evidence type="ECO:0000256" key="4">
    <source>
        <dbReference type="ARBA" id="ARBA00022723"/>
    </source>
</evidence>
<evidence type="ECO:0000256" key="6">
    <source>
        <dbReference type="RuleBase" id="RU004466"/>
    </source>
</evidence>
<dbReference type="InterPro" id="IPR008949">
    <property type="entry name" value="Isoprenoid_synthase_dom_sf"/>
</dbReference>
<keyword evidence="3 6" id="KW-0808">Transferase</keyword>